<dbReference type="SUPFAM" id="SSF52540">
    <property type="entry name" value="P-loop containing nucleoside triphosphate hydrolases"/>
    <property type="match status" value="1"/>
</dbReference>
<evidence type="ECO:0000313" key="4">
    <source>
        <dbReference type="Proteomes" id="UP000218785"/>
    </source>
</evidence>
<dbReference type="InterPro" id="IPR041664">
    <property type="entry name" value="AAA_16"/>
</dbReference>
<dbReference type="InterPro" id="IPR027417">
    <property type="entry name" value="P-loop_NTPase"/>
</dbReference>
<accession>A0A1Z4MW72</accession>
<evidence type="ECO:0000259" key="2">
    <source>
        <dbReference type="Pfam" id="PF13191"/>
    </source>
</evidence>
<protein>
    <recommendedName>
        <fullName evidence="2">Orc1-like AAA ATPase domain-containing protein</fullName>
    </recommendedName>
</protein>
<dbReference type="Gene3D" id="3.40.50.300">
    <property type="entry name" value="P-loop containing nucleotide triphosphate hydrolases"/>
    <property type="match status" value="1"/>
</dbReference>
<evidence type="ECO:0000256" key="1">
    <source>
        <dbReference type="SAM" id="MobiDB-lite"/>
    </source>
</evidence>
<keyword evidence="4" id="KW-1185">Reference proteome</keyword>
<feature type="compositionally biased region" description="Pro residues" evidence="1">
    <location>
        <begin position="402"/>
        <end position="411"/>
    </location>
</feature>
<dbReference type="KEGG" id="ttq:NIES37_16140"/>
<organism evidence="3 4">
    <name type="scientific">Tolypothrix tenuis PCC 7101</name>
    <dbReference type="NCBI Taxonomy" id="231146"/>
    <lineage>
        <taxon>Bacteria</taxon>
        <taxon>Bacillati</taxon>
        <taxon>Cyanobacteriota</taxon>
        <taxon>Cyanophyceae</taxon>
        <taxon>Nostocales</taxon>
        <taxon>Tolypothrichaceae</taxon>
        <taxon>Tolypothrix</taxon>
    </lineage>
</organism>
<reference evidence="3 4" key="1">
    <citation type="submission" date="2017-06" db="EMBL/GenBank/DDBJ databases">
        <title>Genome sequencing of cyanobaciteial culture collection at National Institute for Environmental Studies (NIES).</title>
        <authorList>
            <person name="Hirose Y."/>
            <person name="Shimura Y."/>
            <person name="Fujisawa T."/>
            <person name="Nakamura Y."/>
            <person name="Kawachi M."/>
        </authorList>
    </citation>
    <scope>NUCLEOTIDE SEQUENCE [LARGE SCALE GENOMIC DNA]</scope>
    <source>
        <strain evidence="3 4">NIES-37</strain>
    </source>
</reference>
<dbReference type="EMBL" id="AP018248">
    <property type="protein sequence ID" value="BAY97670.1"/>
    <property type="molecule type" value="Genomic_DNA"/>
</dbReference>
<proteinExistence type="predicted"/>
<feature type="region of interest" description="Disordered" evidence="1">
    <location>
        <begin position="393"/>
        <end position="412"/>
    </location>
</feature>
<feature type="domain" description="Orc1-like AAA ATPase" evidence="2">
    <location>
        <begin position="39"/>
        <end position="256"/>
    </location>
</feature>
<sequence length="693" mass="79024">MLTIDDVIKQSLNPFDNFAAGNFWEEQKPVSTVDSIHQEALTQIKSVLEQISQDHQTRTVILYGDAGVGKTHFMGRLKQRLNEQAFFAYIEPFPQSDHIWRHILRHTVDSLVNAPEGQTDSQLILWLKSCLSNISKGLQSEQKSFIDKIKGFFGRTKTDNKGERKLFVDILKKTIGTKGIYNANEFFGVLYDLTDPNLNSLACEWLKGDDLDEESLKQLQIKQSIDSEDTARGILGNFSKISSKTQPIVLCFDNLDSIARLPDGSIDIQALFNVNSAIYNGKWQGFLIIISVRTSTWNDNYKRIQPSDLDRASVKVPLKRITLEEAEALLASRLYQIHHQAYSLPKSPIYPLTAEILWKAFPSRKASPRMALTLGKQLFQEYKEWLFRDKKSPKPKWLDDGTPPPPPPPTPDEIKAELQLIWQQEYKKVQAKITKITLLAAPELIRLVQEALEALQIQEIKPKLLSGKYASYSVSYQQPSTKEKVGIVWTEDPGMKPFYDVMNACQRVVSNNLCQKLKLIRFAGVGQPNLAGNQIYRQIFTYTHHLHIKPSLGSVHYLATYHSLVNSALAHELVLVRKTITLKELQSLIRELQILHKCALLQDLGIVPKQDTVRDNDNRKQDLKLVKDFMLNQIKIQAFMGVTALIREVIRQFPTVKESEIHDLIDLLCQEKKVKIINPKAKLQDKLICLIAL</sequence>
<gene>
    <name evidence="3" type="ORF">NIES37_16140</name>
</gene>
<dbReference type="Pfam" id="PF13191">
    <property type="entry name" value="AAA_16"/>
    <property type="match status" value="1"/>
</dbReference>
<evidence type="ECO:0000313" key="3">
    <source>
        <dbReference type="EMBL" id="BAY97670.1"/>
    </source>
</evidence>
<dbReference type="AlphaFoldDB" id="A0A1Z4MW72"/>
<name>A0A1Z4MW72_9CYAN</name>
<dbReference type="Proteomes" id="UP000218785">
    <property type="component" value="Chromosome"/>
</dbReference>
<dbReference type="RefSeq" id="WP_096574691.1">
    <property type="nucleotide sequence ID" value="NZ_CAWNJS010000001.1"/>
</dbReference>